<gene>
    <name evidence="2" type="ORF">ISP01_08705</name>
</gene>
<evidence type="ECO:0000313" key="2">
    <source>
        <dbReference type="EMBL" id="MBF4469467.1"/>
    </source>
</evidence>
<comment type="caution">
    <text evidence="2">The sequence shown here is derived from an EMBL/GenBank/DDBJ whole genome shotgun (WGS) entry which is preliminary data.</text>
</comment>
<dbReference type="AlphaFoldDB" id="A0A843ADH7"/>
<protein>
    <submittedName>
        <fullName evidence="2">Uncharacterized protein</fullName>
    </submittedName>
</protein>
<dbReference type="RefSeq" id="WP_278523995.1">
    <property type="nucleotide sequence ID" value="NZ_JADIIN010000068.1"/>
</dbReference>
<organism evidence="2 3">
    <name type="scientific">Methanobrevibacter arboriphilus</name>
    <dbReference type="NCBI Taxonomy" id="39441"/>
    <lineage>
        <taxon>Archaea</taxon>
        <taxon>Methanobacteriati</taxon>
        <taxon>Methanobacteriota</taxon>
        <taxon>Methanomada group</taxon>
        <taxon>Methanobacteria</taxon>
        <taxon>Methanobacteriales</taxon>
        <taxon>Methanobacteriaceae</taxon>
        <taxon>Methanobrevibacter</taxon>
    </lineage>
</organism>
<accession>A0A843ADH7</accession>
<keyword evidence="1" id="KW-0472">Membrane</keyword>
<keyword evidence="1" id="KW-1133">Transmembrane helix</keyword>
<reference evidence="2" key="1">
    <citation type="submission" date="2020-10" db="EMBL/GenBank/DDBJ databases">
        <title>Dehalococcoides mccartyi of a TCE/Cr reducing biochatode.</title>
        <authorList>
            <person name="Matturro B."/>
        </authorList>
    </citation>
    <scope>NUCLEOTIDE SEQUENCE</scope>
    <source>
        <strain evidence="2">Bin4</strain>
    </source>
</reference>
<proteinExistence type="predicted"/>
<sequence>MKIKEISLAKTIMLTGIIITIIYGMYLGQENITHTALGIIGGYLAKDIEKNKSDDNETTENQ</sequence>
<feature type="transmembrane region" description="Helical" evidence="1">
    <location>
        <begin position="7"/>
        <end position="26"/>
    </location>
</feature>
<dbReference type="Proteomes" id="UP000658733">
    <property type="component" value="Unassembled WGS sequence"/>
</dbReference>
<name>A0A843ADH7_METAZ</name>
<evidence type="ECO:0000313" key="3">
    <source>
        <dbReference type="Proteomes" id="UP000658733"/>
    </source>
</evidence>
<dbReference type="EMBL" id="JADIIN010000068">
    <property type="protein sequence ID" value="MBF4469467.1"/>
    <property type="molecule type" value="Genomic_DNA"/>
</dbReference>
<evidence type="ECO:0000256" key="1">
    <source>
        <dbReference type="SAM" id="Phobius"/>
    </source>
</evidence>
<keyword evidence="1" id="KW-0812">Transmembrane</keyword>